<dbReference type="EMBL" id="JAWQEG010006447">
    <property type="protein sequence ID" value="KAK3854785.1"/>
    <property type="molecule type" value="Genomic_DNA"/>
</dbReference>
<reference evidence="2" key="1">
    <citation type="submission" date="2023-10" db="EMBL/GenBank/DDBJ databases">
        <title>Genome assemblies of two species of porcelain crab, Petrolisthes cinctipes and Petrolisthes manimaculis (Anomura: Porcellanidae).</title>
        <authorList>
            <person name="Angst P."/>
        </authorList>
    </citation>
    <scope>NUCLEOTIDE SEQUENCE</scope>
    <source>
        <strain evidence="2">PB745_01</strain>
        <tissue evidence="2">Gill</tissue>
    </source>
</reference>
<gene>
    <name evidence="2" type="ORF">Pcinc_038755</name>
</gene>
<sequence>RRWSGLGGGLQGEGWSEQGGGREGEGRVGEREGEGSGRKETQNEYGTTGNRSGP</sequence>
<evidence type="ECO:0000256" key="1">
    <source>
        <dbReference type="SAM" id="MobiDB-lite"/>
    </source>
</evidence>
<name>A0AAE1BTR0_PETCI</name>
<feature type="non-terminal residue" evidence="2">
    <location>
        <position position="1"/>
    </location>
</feature>
<dbReference type="Proteomes" id="UP001286313">
    <property type="component" value="Unassembled WGS sequence"/>
</dbReference>
<feature type="region of interest" description="Disordered" evidence="1">
    <location>
        <begin position="1"/>
        <end position="54"/>
    </location>
</feature>
<feature type="compositionally biased region" description="Basic and acidic residues" evidence="1">
    <location>
        <begin position="20"/>
        <end position="42"/>
    </location>
</feature>
<feature type="compositionally biased region" description="Gly residues" evidence="1">
    <location>
        <begin position="1"/>
        <end position="19"/>
    </location>
</feature>
<organism evidence="2 3">
    <name type="scientific">Petrolisthes cinctipes</name>
    <name type="common">Flat porcelain crab</name>
    <dbReference type="NCBI Taxonomy" id="88211"/>
    <lineage>
        <taxon>Eukaryota</taxon>
        <taxon>Metazoa</taxon>
        <taxon>Ecdysozoa</taxon>
        <taxon>Arthropoda</taxon>
        <taxon>Crustacea</taxon>
        <taxon>Multicrustacea</taxon>
        <taxon>Malacostraca</taxon>
        <taxon>Eumalacostraca</taxon>
        <taxon>Eucarida</taxon>
        <taxon>Decapoda</taxon>
        <taxon>Pleocyemata</taxon>
        <taxon>Anomura</taxon>
        <taxon>Galatheoidea</taxon>
        <taxon>Porcellanidae</taxon>
        <taxon>Petrolisthes</taxon>
    </lineage>
</organism>
<dbReference type="AlphaFoldDB" id="A0AAE1BTR0"/>
<feature type="compositionally biased region" description="Polar residues" evidence="1">
    <location>
        <begin position="43"/>
        <end position="54"/>
    </location>
</feature>
<evidence type="ECO:0000313" key="3">
    <source>
        <dbReference type="Proteomes" id="UP001286313"/>
    </source>
</evidence>
<evidence type="ECO:0000313" key="2">
    <source>
        <dbReference type="EMBL" id="KAK3854785.1"/>
    </source>
</evidence>
<keyword evidence="3" id="KW-1185">Reference proteome</keyword>
<proteinExistence type="predicted"/>
<accession>A0AAE1BTR0</accession>
<protein>
    <submittedName>
        <fullName evidence="2">Uncharacterized protein</fullName>
    </submittedName>
</protein>
<comment type="caution">
    <text evidence="2">The sequence shown here is derived from an EMBL/GenBank/DDBJ whole genome shotgun (WGS) entry which is preliminary data.</text>
</comment>